<gene>
    <name evidence="7" type="ordered locus">SRH_01295</name>
</gene>
<feature type="transmembrane region" description="Helical" evidence="6">
    <location>
        <begin position="128"/>
        <end position="149"/>
    </location>
</feature>
<dbReference type="Pfam" id="PF13520">
    <property type="entry name" value="AA_permease_2"/>
    <property type="match status" value="1"/>
</dbReference>
<keyword evidence="4 6" id="KW-1133">Transmembrane helix</keyword>
<feature type="transmembrane region" description="Helical" evidence="6">
    <location>
        <begin position="101"/>
        <end position="122"/>
    </location>
</feature>
<feature type="transmembrane region" description="Helical" evidence="6">
    <location>
        <begin position="21"/>
        <end position="43"/>
    </location>
</feature>
<dbReference type="PANTHER" id="PTHR42770:SF18">
    <property type="entry name" value="ARGININE_AGMATINE ANTIPORTER"/>
    <property type="match status" value="1"/>
</dbReference>
<protein>
    <submittedName>
        <fullName evidence="7">Amino acid permease</fullName>
    </submittedName>
</protein>
<feature type="transmembrane region" description="Helical" evidence="6">
    <location>
        <begin position="334"/>
        <end position="352"/>
    </location>
</feature>
<reference evidence="7 8" key="1">
    <citation type="journal article" date="2011" name="J. Bacteriol.">
        <title>Genome analysis of a Mycoplasma hyorhinis strain derived from a primary human melanoma cell line.</title>
        <authorList>
            <person name="Kornspan J.D."/>
            <person name="Lysnyansky I."/>
            <person name="Kahan T."/>
            <person name="Herrmann R."/>
            <person name="Rottem S."/>
            <person name="Nir-Paz R."/>
        </authorList>
    </citation>
    <scope>NUCLEOTIDE SEQUENCE [LARGE SCALE GENOMIC DNA]</scope>
    <source>
        <strain evidence="7 8">MCLD</strain>
    </source>
</reference>
<dbReference type="PIRSF" id="PIRSF006060">
    <property type="entry name" value="AA_transporter"/>
    <property type="match status" value="1"/>
</dbReference>
<evidence type="ECO:0000313" key="8">
    <source>
        <dbReference type="Proteomes" id="UP000008738"/>
    </source>
</evidence>
<dbReference type="InterPro" id="IPR002293">
    <property type="entry name" value="AA/rel_permease1"/>
</dbReference>
<feature type="transmembrane region" description="Helical" evidence="6">
    <location>
        <begin position="272"/>
        <end position="292"/>
    </location>
</feature>
<dbReference type="EMBL" id="CP002669">
    <property type="protein sequence ID" value="AEC45823.1"/>
    <property type="molecule type" value="Genomic_DNA"/>
</dbReference>
<feature type="transmembrane region" description="Helical" evidence="6">
    <location>
        <begin position="401"/>
        <end position="423"/>
    </location>
</feature>
<evidence type="ECO:0000256" key="4">
    <source>
        <dbReference type="ARBA" id="ARBA00022989"/>
    </source>
</evidence>
<feature type="transmembrane region" description="Helical" evidence="6">
    <location>
        <begin position="372"/>
        <end position="389"/>
    </location>
</feature>
<feature type="transmembrane region" description="Helical" evidence="6">
    <location>
        <begin position="198"/>
        <end position="221"/>
    </location>
</feature>
<evidence type="ECO:0000256" key="3">
    <source>
        <dbReference type="ARBA" id="ARBA00022692"/>
    </source>
</evidence>
<proteinExistence type="predicted"/>
<evidence type="ECO:0000256" key="5">
    <source>
        <dbReference type="ARBA" id="ARBA00023136"/>
    </source>
</evidence>
<dbReference type="Gene3D" id="1.20.1740.10">
    <property type="entry name" value="Amino acid/polyamine transporter I"/>
    <property type="match status" value="1"/>
</dbReference>
<evidence type="ECO:0000313" key="7">
    <source>
        <dbReference type="EMBL" id="AEC45823.1"/>
    </source>
</evidence>
<dbReference type="Proteomes" id="UP000008738">
    <property type="component" value="Chromosome"/>
</dbReference>
<feature type="transmembrane region" description="Helical" evidence="6">
    <location>
        <begin position="49"/>
        <end position="66"/>
    </location>
</feature>
<evidence type="ECO:0000256" key="1">
    <source>
        <dbReference type="ARBA" id="ARBA00004651"/>
    </source>
</evidence>
<keyword evidence="8" id="KW-1185">Reference proteome</keyword>
<evidence type="ECO:0000256" key="2">
    <source>
        <dbReference type="ARBA" id="ARBA00022475"/>
    </source>
</evidence>
<dbReference type="PANTHER" id="PTHR42770">
    <property type="entry name" value="AMINO ACID TRANSPORTER-RELATED"/>
    <property type="match status" value="1"/>
</dbReference>
<comment type="subcellular location">
    <subcellularLocation>
        <location evidence="1">Cell membrane</location>
        <topology evidence="1">Multi-pass membrane protein</topology>
    </subcellularLocation>
</comment>
<keyword evidence="5 6" id="KW-0472">Membrane</keyword>
<feature type="transmembrane region" description="Helical" evidence="6">
    <location>
        <begin position="233"/>
        <end position="252"/>
    </location>
</feature>
<evidence type="ECO:0000256" key="6">
    <source>
        <dbReference type="SAM" id="Phobius"/>
    </source>
</evidence>
<feature type="transmembrane region" description="Helical" evidence="6">
    <location>
        <begin position="156"/>
        <end position="178"/>
    </location>
</feature>
<organism evidence="7 8">
    <name type="scientific">Mesomycoplasma hyorhinis (strain MCLD)</name>
    <name type="common">Mycoplasma hyorhinis</name>
    <dbReference type="NCBI Taxonomy" id="936139"/>
    <lineage>
        <taxon>Bacteria</taxon>
        <taxon>Bacillati</taxon>
        <taxon>Mycoplasmatota</taxon>
        <taxon>Mycoplasmoidales</taxon>
        <taxon>Metamycoplasmataceae</taxon>
        <taxon>Mesomycoplasma</taxon>
    </lineage>
</organism>
<dbReference type="InterPro" id="IPR050367">
    <property type="entry name" value="APC_superfamily"/>
</dbReference>
<feature type="transmembrane region" description="Helical" evidence="6">
    <location>
        <begin position="435"/>
        <end position="455"/>
    </location>
</feature>
<sequence>MIKKFFKFKTNRQNYFNERQFLFFGLNYIVGFGFIATISGVILTGAWGMLVFALTSLITLAVLLSFSRAGNKYKNLVGSSYAYSKQTFGRSMSFFQGWNQFVQIPLFASTVPLFFSTLLTSIDPAHEVIYTIISVALYVLLISIATFGVRLSSRFIFAAAAIKWLTLFVGFGLIIYIISTQKNSFIENISDVSKPFSIVILTKTVLNFMYAYGGFEGLAGLSKDVKTKRFKKLLVILFFIIFTAYFVFYLIFLGLSQSTLLADGKENFGLDLVYKIVWGTTGSVLFSIGIFFNRFSSTLSSSLYYGRILAPLAQDGYLPASLAKKNKNGEYRNAIYTVAIISILSTIIFTIIPKALKVQNSFSAILNSGNSAYLIQYWFTIFTVLIWKWKKGEKIPLWEIIIYIIALIIIPFVILFSFFPWIAGEEFSKDSIIMLFSYVSTILIGYIIWSSYSYYKNYKKINIIKETIHCNSLFCSKKKDLV</sequence>
<accession>A0ABM5M5A3</accession>
<dbReference type="RefSeq" id="WP_014582598.1">
    <property type="nucleotide sequence ID" value="NC_017519.1"/>
</dbReference>
<keyword evidence="3 6" id="KW-0812">Transmembrane</keyword>
<name>A0ABM5M5A3_MESHM</name>
<keyword evidence="2" id="KW-1003">Cell membrane</keyword>